<reference evidence="2 3" key="1">
    <citation type="submission" date="2018-07" db="EMBL/GenBank/DDBJ databases">
        <title>Desertimonas flava gen. nov. sp. nov.</title>
        <authorList>
            <person name="Liu S."/>
        </authorList>
    </citation>
    <scope>NUCLEOTIDE SEQUENCE [LARGE SCALE GENOMIC DNA]</scope>
    <source>
        <strain evidence="2 3">16Sb5-5</strain>
    </source>
</reference>
<evidence type="ECO:0000256" key="1">
    <source>
        <dbReference type="SAM" id="Phobius"/>
    </source>
</evidence>
<keyword evidence="1" id="KW-0812">Transmembrane</keyword>
<organism evidence="2 3">
    <name type="scientific">Desertihabitans brevis</name>
    <dbReference type="NCBI Taxonomy" id="2268447"/>
    <lineage>
        <taxon>Bacteria</taxon>
        <taxon>Bacillati</taxon>
        <taxon>Actinomycetota</taxon>
        <taxon>Actinomycetes</taxon>
        <taxon>Propionibacteriales</taxon>
        <taxon>Propionibacteriaceae</taxon>
        <taxon>Desertihabitans</taxon>
    </lineage>
</organism>
<dbReference type="AlphaFoldDB" id="A0A367YQT9"/>
<dbReference type="EMBL" id="QOUI01000012">
    <property type="protein sequence ID" value="RCK68256.1"/>
    <property type="molecule type" value="Genomic_DNA"/>
</dbReference>
<sequence>MDPALLSQAIVVVALVVIALGSRFTDSGRRKARRLRAAEHTVDVLRSSLSEHRRLMYRHNEQCPTQIMIPPRPQEAADDEDG</sequence>
<accession>A0A367YQT9</accession>
<comment type="caution">
    <text evidence="2">The sequence shown here is derived from an EMBL/GenBank/DDBJ whole genome shotgun (WGS) entry which is preliminary data.</text>
</comment>
<keyword evidence="1" id="KW-1133">Transmembrane helix</keyword>
<keyword evidence="1" id="KW-0472">Membrane</keyword>
<feature type="transmembrane region" description="Helical" evidence="1">
    <location>
        <begin position="6"/>
        <end position="25"/>
    </location>
</feature>
<evidence type="ECO:0000313" key="3">
    <source>
        <dbReference type="Proteomes" id="UP000252770"/>
    </source>
</evidence>
<proteinExistence type="predicted"/>
<name>A0A367YQT9_9ACTN</name>
<gene>
    <name evidence="2" type="ORF">DT076_16540</name>
</gene>
<keyword evidence="3" id="KW-1185">Reference proteome</keyword>
<dbReference type="RefSeq" id="WP_114127817.1">
    <property type="nucleotide sequence ID" value="NZ_QOUI01000012.1"/>
</dbReference>
<dbReference type="Proteomes" id="UP000252770">
    <property type="component" value="Unassembled WGS sequence"/>
</dbReference>
<evidence type="ECO:0000313" key="2">
    <source>
        <dbReference type="EMBL" id="RCK68256.1"/>
    </source>
</evidence>
<protein>
    <submittedName>
        <fullName evidence="2">Uncharacterized protein</fullName>
    </submittedName>
</protein>